<comment type="function">
    <text evidence="6">Catalyzes the conversion of 7,8-dihydroneopterin to 6-hydroxymethyl-7,8-dihydropterin.</text>
</comment>
<evidence type="ECO:0000256" key="4">
    <source>
        <dbReference type="ARBA" id="ARBA00022909"/>
    </source>
</evidence>
<evidence type="ECO:0000256" key="3">
    <source>
        <dbReference type="ARBA" id="ARBA00005708"/>
    </source>
</evidence>
<dbReference type="InterPro" id="IPR043133">
    <property type="entry name" value="GTP-CH-I_C/QueF"/>
</dbReference>
<dbReference type="GO" id="GO:0046656">
    <property type="term" value="P:folic acid biosynthetic process"/>
    <property type="evidence" value="ECO:0007669"/>
    <property type="project" value="UniProtKB-UniRule"/>
</dbReference>
<dbReference type="Pfam" id="PF02152">
    <property type="entry name" value="FolB"/>
    <property type="match status" value="1"/>
</dbReference>
<evidence type="ECO:0000256" key="1">
    <source>
        <dbReference type="ARBA" id="ARBA00001353"/>
    </source>
</evidence>
<dbReference type="AlphaFoldDB" id="L0K8M7"/>
<sequence>MDKIILDGLSFYGYHGALEEENELGQKFIIDLELKCDLKEAGSTDQLKKSVNYAQVYQLVADICQNQQYKLLEALAENIAKNILQDFYLVEEILVKVKKPEAPIKGIFNYVAVEIERSRS</sequence>
<evidence type="ECO:0000256" key="5">
    <source>
        <dbReference type="ARBA" id="ARBA00023239"/>
    </source>
</evidence>
<dbReference type="STRING" id="748449.Halha_0499"/>
<gene>
    <name evidence="8" type="ordered locus">Halha_0499</name>
</gene>
<dbReference type="GO" id="GO:0046654">
    <property type="term" value="P:tetrahydrofolate biosynthetic process"/>
    <property type="evidence" value="ECO:0007669"/>
    <property type="project" value="UniProtKB-UniRule"/>
</dbReference>
<protein>
    <recommendedName>
        <fullName evidence="6">7,8-dihydroneopterin aldolase</fullName>
        <ecNumber evidence="6">4.1.2.25</ecNumber>
    </recommendedName>
</protein>
<dbReference type="SUPFAM" id="SSF55620">
    <property type="entry name" value="Tetrahydrobiopterin biosynthesis enzymes-like"/>
    <property type="match status" value="1"/>
</dbReference>
<dbReference type="PANTHER" id="PTHR42844:SF1">
    <property type="entry name" value="DIHYDRONEOPTERIN ALDOLASE 1-RELATED"/>
    <property type="match status" value="1"/>
</dbReference>
<evidence type="ECO:0000256" key="6">
    <source>
        <dbReference type="RuleBase" id="RU362079"/>
    </source>
</evidence>
<dbReference type="Proteomes" id="UP000010880">
    <property type="component" value="Chromosome"/>
</dbReference>
<evidence type="ECO:0000256" key="2">
    <source>
        <dbReference type="ARBA" id="ARBA00005013"/>
    </source>
</evidence>
<dbReference type="FunFam" id="3.30.1130.10:FF:000003">
    <property type="entry name" value="7,8-dihydroneopterin aldolase"/>
    <property type="match status" value="1"/>
</dbReference>
<dbReference type="InterPro" id="IPR006156">
    <property type="entry name" value="Dihydroneopterin_aldolase"/>
</dbReference>
<dbReference type="OrthoDB" id="9808041at2"/>
<dbReference type="EMBL" id="CP003359">
    <property type="protein sequence ID" value="AGB40473.1"/>
    <property type="molecule type" value="Genomic_DNA"/>
</dbReference>
<dbReference type="InterPro" id="IPR006157">
    <property type="entry name" value="FolB_dom"/>
</dbReference>
<dbReference type="SMART" id="SM00905">
    <property type="entry name" value="FolB"/>
    <property type="match status" value="1"/>
</dbReference>
<keyword evidence="9" id="KW-1185">Reference proteome</keyword>
<dbReference type="GO" id="GO:0005737">
    <property type="term" value="C:cytoplasm"/>
    <property type="evidence" value="ECO:0007669"/>
    <property type="project" value="TreeGrafter"/>
</dbReference>
<evidence type="ECO:0000313" key="8">
    <source>
        <dbReference type="EMBL" id="AGB40473.1"/>
    </source>
</evidence>
<dbReference type="Gene3D" id="3.30.1130.10">
    <property type="match status" value="1"/>
</dbReference>
<dbReference type="HOGENOM" id="CLU_112632_1_3_9"/>
<feature type="domain" description="Dihydroneopterin aldolase/epimerase" evidence="7">
    <location>
        <begin position="4"/>
        <end position="117"/>
    </location>
</feature>
<keyword evidence="4 6" id="KW-0289">Folate biosynthesis</keyword>
<dbReference type="UniPathway" id="UPA00077">
    <property type="reaction ID" value="UER00154"/>
</dbReference>
<accession>L0K8M7</accession>
<evidence type="ECO:0000259" key="7">
    <source>
        <dbReference type="SMART" id="SM00905"/>
    </source>
</evidence>
<dbReference type="CDD" id="cd00534">
    <property type="entry name" value="DHNA_DHNTPE"/>
    <property type="match status" value="1"/>
</dbReference>
<proteinExistence type="inferred from homology"/>
<comment type="catalytic activity">
    <reaction evidence="1 6">
        <text>7,8-dihydroneopterin = 6-hydroxymethyl-7,8-dihydropterin + glycolaldehyde</text>
        <dbReference type="Rhea" id="RHEA:10540"/>
        <dbReference type="ChEBI" id="CHEBI:17001"/>
        <dbReference type="ChEBI" id="CHEBI:17071"/>
        <dbReference type="ChEBI" id="CHEBI:44841"/>
        <dbReference type="EC" id="4.1.2.25"/>
    </reaction>
</comment>
<keyword evidence="5 6" id="KW-0456">Lyase</keyword>
<name>L0K8M7_HALHC</name>
<dbReference type="EC" id="4.1.2.25" evidence="6"/>
<dbReference type="RefSeq" id="WP_015326199.1">
    <property type="nucleotide sequence ID" value="NC_019978.1"/>
</dbReference>
<reference evidence="9" key="1">
    <citation type="submission" date="2012-02" db="EMBL/GenBank/DDBJ databases">
        <title>The complete genome of Halobacteroides halobius DSM 5150.</title>
        <authorList>
            <person name="Lucas S."/>
            <person name="Copeland A."/>
            <person name="Lapidus A."/>
            <person name="Glavina del Rio T."/>
            <person name="Dalin E."/>
            <person name="Tice H."/>
            <person name="Bruce D."/>
            <person name="Goodwin L."/>
            <person name="Pitluck S."/>
            <person name="Peters L."/>
            <person name="Mikhailova N."/>
            <person name="Gu W."/>
            <person name="Kyrpides N."/>
            <person name="Mavromatis K."/>
            <person name="Ivanova N."/>
            <person name="Brettin T."/>
            <person name="Detter J.C."/>
            <person name="Han C."/>
            <person name="Larimer F."/>
            <person name="Land M."/>
            <person name="Hauser L."/>
            <person name="Markowitz V."/>
            <person name="Cheng J.-F."/>
            <person name="Hugenholtz P."/>
            <person name="Woyke T."/>
            <person name="Wu D."/>
            <person name="Tindall B."/>
            <person name="Pomrenke H."/>
            <person name="Brambilla E."/>
            <person name="Klenk H.-P."/>
            <person name="Eisen J.A."/>
        </authorList>
    </citation>
    <scope>NUCLEOTIDE SEQUENCE [LARGE SCALE GENOMIC DNA]</scope>
    <source>
        <strain evidence="9">ATCC 35273 / DSM 5150 / MD-1</strain>
    </source>
</reference>
<organism evidence="8 9">
    <name type="scientific">Halobacteroides halobius (strain ATCC 35273 / DSM 5150 / MD-1)</name>
    <dbReference type="NCBI Taxonomy" id="748449"/>
    <lineage>
        <taxon>Bacteria</taxon>
        <taxon>Bacillati</taxon>
        <taxon>Bacillota</taxon>
        <taxon>Clostridia</taxon>
        <taxon>Halanaerobiales</taxon>
        <taxon>Halobacteroidaceae</taxon>
        <taxon>Halobacteroides</taxon>
    </lineage>
</organism>
<dbReference type="PANTHER" id="PTHR42844">
    <property type="entry name" value="DIHYDRONEOPTERIN ALDOLASE 1-RELATED"/>
    <property type="match status" value="1"/>
</dbReference>
<dbReference type="NCBIfam" id="TIGR00525">
    <property type="entry name" value="folB"/>
    <property type="match status" value="1"/>
</dbReference>
<dbReference type="PATRIC" id="fig|748449.3.peg.462"/>
<comment type="pathway">
    <text evidence="2 6">Cofactor biosynthesis; tetrahydrofolate biosynthesis; 2-amino-4-hydroxy-6-hydroxymethyl-7,8-dihydropteridine diphosphate from 7,8-dihydroneopterin triphosphate: step 3/4.</text>
</comment>
<comment type="similarity">
    <text evidence="3 6">Belongs to the DHNA family.</text>
</comment>
<dbReference type="KEGG" id="hhl:Halha_0499"/>
<dbReference type="NCBIfam" id="TIGR00526">
    <property type="entry name" value="folB_dom"/>
    <property type="match status" value="1"/>
</dbReference>
<dbReference type="GO" id="GO:0004150">
    <property type="term" value="F:dihydroneopterin aldolase activity"/>
    <property type="evidence" value="ECO:0007669"/>
    <property type="project" value="UniProtKB-UniRule"/>
</dbReference>
<dbReference type="eggNOG" id="COG1539">
    <property type="taxonomic scope" value="Bacteria"/>
</dbReference>
<evidence type="ECO:0000313" key="9">
    <source>
        <dbReference type="Proteomes" id="UP000010880"/>
    </source>
</evidence>